<dbReference type="Pfam" id="PF12847">
    <property type="entry name" value="Methyltransf_18"/>
    <property type="match status" value="1"/>
</dbReference>
<organism evidence="1 2">
    <name type="scientific">Catenisphaera adipataccumulans</name>
    <dbReference type="NCBI Taxonomy" id="700500"/>
    <lineage>
        <taxon>Bacteria</taxon>
        <taxon>Bacillati</taxon>
        <taxon>Bacillota</taxon>
        <taxon>Erysipelotrichia</taxon>
        <taxon>Erysipelotrichales</taxon>
        <taxon>Erysipelotrichaceae</taxon>
        <taxon>Catenisphaera</taxon>
    </lineage>
</organism>
<accession>A0A7W8CZH5</accession>
<keyword evidence="1" id="KW-0489">Methyltransferase</keyword>
<dbReference type="EC" id="2.1.1.217" evidence="1"/>
<dbReference type="SUPFAM" id="SSF53335">
    <property type="entry name" value="S-adenosyl-L-methionine-dependent methyltransferases"/>
    <property type="match status" value="1"/>
</dbReference>
<evidence type="ECO:0000313" key="1">
    <source>
        <dbReference type="EMBL" id="MBB5183197.1"/>
    </source>
</evidence>
<dbReference type="PANTHER" id="PTHR38451:SF1">
    <property type="entry name" value="TRNA (ADENINE(22)-N(1))-METHYLTRANSFERASE"/>
    <property type="match status" value="1"/>
</dbReference>
<dbReference type="GO" id="GO:0160105">
    <property type="term" value="F:tRNA (adenine(22)-N1)-methyltransferase activity"/>
    <property type="evidence" value="ECO:0007669"/>
    <property type="project" value="UniProtKB-EC"/>
</dbReference>
<sequence>MISRRLRKIVDWIDGSVLADIGCDHAYVAIAAVQEHRVNKAYACDIAPGPLQRAAENIRAQNLDGQIECRLQTGIEGLPEAVDIIVIAGMGGRTIQDILSKGQIREQTFLISPHNHAADLRMYLQAHGLHILREQLITEGNHAYPILEVKKKDTIQPMTAFEIEYGKNVCNREEFQTYLDRLEQKYKTLLKQVPPEKNGELVQKLECLKKRDTL</sequence>
<dbReference type="InterPro" id="IPR029063">
    <property type="entry name" value="SAM-dependent_MTases_sf"/>
</dbReference>
<dbReference type="Proteomes" id="UP000539953">
    <property type="component" value="Unassembled WGS sequence"/>
</dbReference>
<dbReference type="Gene3D" id="3.40.50.150">
    <property type="entry name" value="Vaccinia Virus protein VP39"/>
    <property type="match status" value="1"/>
</dbReference>
<comment type="caution">
    <text evidence="1">The sequence shown here is derived from an EMBL/GenBank/DDBJ whole genome shotgun (WGS) entry which is preliminary data.</text>
</comment>
<dbReference type="InterPro" id="IPR006901">
    <property type="entry name" value="TrmK"/>
</dbReference>
<dbReference type="GO" id="GO:0032259">
    <property type="term" value="P:methylation"/>
    <property type="evidence" value="ECO:0007669"/>
    <property type="project" value="UniProtKB-KW"/>
</dbReference>
<keyword evidence="2" id="KW-1185">Reference proteome</keyword>
<dbReference type="PANTHER" id="PTHR38451">
    <property type="entry name" value="TRNA (ADENINE(22)-N(1))-METHYLTRANSFERASE"/>
    <property type="match status" value="1"/>
</dbReference>
<evidence type="ECO:0000313" key="2">
    <source>
        <dbReference type="Proteomes" id="UP000539953"/>
    </source>
</evidence>
<proteinExistence type="predicted"/>
<reference evidence="1 2" key="1">
    <citation type="submission" date="2020-08" db="EMBL/GenBank/DDBJ databases">
        <title>Genomic Encyclopedia of Type Strains, Phase IV (KMG-IV): sequencing the most valuable type-strain genomes for metagenomic binning, comparative biology and taxonomic classification.</title>
        <authorList>
            <person name="Goeker M."/>
        </authorList>
    </citation>
    <scope>NUCLEOTIDE SEQUENCE [LARGE SCALE GENOMIC DNA]</scope>
    <source>
        <strain evidence="1 2">DSM 25799</strain>
    </source>
</reference>
<dbReference type="PIRSF" id="PIRSF018637">
    <property type="entry name" value="TrmK"/>
    <property type="match status" value="1"/>
</dbReference>
<keyword evidence="1" id="KW-0808">Transferase</keyword>
<dbReference type="EMBL" id="JACHHK010000004">
    <property type="protein sequence ID" value="MBB5183197.1"/>
    <property type="molecule type" value="Genomic_DNA"/>
</dbReference>
<dbReference type="RefSeq" id="WP_183328495.1">
    <property type="nucleotide sequence ID" value="NZ_JACHHK010000004.1"/>
</dbReference>
<dbReference type="AlphaFoldDB" id="A0A7W8CZH5"/>
<protein>
    <submittedName>
        <fullName evidence="1">tRNA (Adenine22-N1)-methyltransferase</fullName>
        <ecNumber evidence="1">2.1.1.217</ecNumber>
    </submittedName>
</protein>
<name>A0A7W8CZH5_9FIRM</name>
<gene>
    <name evidence="1" type="ORF">HNQ47_001218</name>
</gene>